<dbReference type="AlphaFoldDB" id="A0A098QSS0"/>
<reference evidence="1 2" key="1">
    <citation type="submission" date="2014-05" db="EMBL/GenBank/DDBJ databases">
        <title>De novo Genome Sequence of Spirocheata sp.</title>
        <authorList>
            <person name="Shivani Y."/>
            <person name="Subhash Y."/>
            <person name="Tushar L."/>
            <person name="Sasikala C."/>
            <person name="Ramana C.V."/>
        </authorList>
    </citation>
    <scope>NUCLEOTIDE SEQUENCE [LARGE SCALE GENOMIC DNA]</scope>
    <source>
        <strain evidence="1 2">JC230</strain>
    </source>
</reference>
<protein>
    <submittedName>
        <fullName evidence="1">Uncharacterized protein</fullName>
    </submittedName>
</protein>
<dbReference type="RefSeq" id="WP_037549418.1">
    <property type="nucleotide sequence ID" value="NZ_JNUP01000071.1"/>
</dbReference>
<organism evidence="1 2">
    <name type="scientific">Spirochaeta lutea</name>
    <dbReference type="NCBI Taxonomy" id="1480694"/>
    <lineage>
        <taxon>Bacteria</taxon>
        <taxon>Pseudomonadati</taxon>
        <taxon>Spirochaetota</taxon>
        <taxon>Spirochaetia</taxon>
        <taxon>Spirochaetales</taxon>
        <taxon>Spirochaetaceae</taxon>
        <taxon>Spirochaeta</taxon>
    </lineage>
</organism>
<keyword evidence="2" id="KW-1185">Reference proteome</keyword>
<name>A0A098QSS0_9SPIO</name>
<accession>A0A098QSS0</accession>
<gene>
    <name evidence="1" type="ORF">DC28_13150</name>
</gene>
<comment type="caution">
    <text evidence="1">The sequence shown here is derived from an EMBL/GenBank/DDBJ whole genome shotgun (WGS) entry which is preliminary data.</text>
</comment>
<sequence length="180" mass="20691">MKASVIIFLLTTLLTSLYPQDDVVRTLDYFTVVGISGSEIVLGDRINNYFDDDDSPKGVSVQFENENKPEWDLLQWDVVAGVKVFFYRGQNVISKIDITTSLFKTKIGNLGVYSTVNQIQEFYGIPDLSYRQGELNRLVYKTPENAFNPEEKWNEYWISFLVNEETGLVEHLVLNINTMN</sequence>
<dbReference type="EMBL" id="JNUP01000071">
    <property type="protein sequence ID" value="KGE70895.1"/>
    <property type="molecule type" value="Genomic_DNA"/>
</dbReference>
<dbReference type="Proteomes" id="UP000029692">
    <property type="component" value="Unassembled WGS sequence"/>
</dbReference>
<evidence type="ECO:0000313" key="2">
    <source>
        <dbReference type="Proteomes" id="UP000029692"/>
    </source>
</evidence>
<proteinExistence type="predicted"/>
<evidence type="ECO:0000313" key="1">
    <source>
        <dbReference type="EMBL" id="KGE70895.1"/>
    </source>
</evidence>